<proteinExistence type="predicted"/>
<accession>A0AAV7GH94</accession>
<gene>
    <name evidence="1" type="ORF">IEQ34_015261</name>
</gene>
<comment type="caution">
    <text evidence="1">The sequence shown here is derived from an EMBL/GenBank/DDBJ whole genome shotgun (WGS) entry which is preliminary data.</text>
</comment>
<keyword evidence="2" id="KW-1185">Reference proteome</keyword>
<reference evidence="1 2" key="1">
    <citation type="journal article" date="2021" name="Hortic Res">
        <title>Chromosome-scale assembly of the Dendrobium chrysotoxum genome enhances the understanding of orchid evolution.</title>
        <authorList>
            <person name="Zhang Y."/>
            <person name="Zhang G.Q."/>
            <person name="Zhang D."/>
            <person name="Liu X.D."/>
            <person name="Xu X.Y."/>
            <person name="Sun W.H."/>
            <person name="Yu X."/>
            <person name="Zhu X."/>
            <person name="Wang Z.W."/>
            <person name="Zhao X."/>
            <person name="Zhong W.Y."/>
            <person name="Chen H."/>
            <person name="Yin W.L."/>
            <person name="Huang T."/>
            <person name="Niu S.C."/>
            <person name="Liu Z.J."/>
        </authorList>
    </citation>
    <scope>NUCLEOTIDE SEQUENCE [LARGE SCALE GENOMIC DNA]</scope>
    <source>
        <strain evidence="1">Lindl</strain>
    </source>
</reference>
<protein>
    <submittedName>
        <fullName evidence="1">Uncharacterized protein</fullName>
    </submittedName>
</protein>
<evidence type="ECO:0000313" key="1">
    <source>
        <dbReference type="EMBL" id="KAH0455229.1"/>
    </source>
</evidence>
<evidence type="ECO:0000313" key="2">
    <source>
        <dbReference type="Proteomes" id="UP000775213"/>
    </source>
</evidence>
<organism evidence="1 2">
    <name type="scientific">Dendrobium chrysotoxum</name>
    <name type="common">Orchid</name>
    <dbReference type="NCBI Taxonomy" id="161865"/>
    <lineage>
        <taxon>Eukaryota</taxon>
        <taxon>Viridiplantae</taxon>
        <taxon>Streptophyta</taxon>
        <taxon>Embryophyta</taxon>
        <taxon>Tracheophyta</taxon>
        <taxon>Spermatophyta</taxon>
        <taxon>Magnoliopsida</taxon>
        <taxon>Liliopsida</taxon>
        <taxon>Asparagales</taxon>
        <taxon>Orchidaceae</taxon>
        <taxon>Epidendroideae</taxon>
        <taxon>Malaxideae</taxon>
        <taxon>Dendrobiinae</taxon>
        <taxon>Dendrobium</taxon>
    </lineage>
</organism>
<name>A0AAV7GH94_DENCH</name>
<dbReference type="AlphaFoldDB" id="A0AAV7GH94"/>
<dbReference type="Proteomes" id="UP000775213">
    <property type="component" value="Unassembled WGS sequence"/>
</dbReference>
<dbReference type="EMBL" id="JAGFBR010000014">
    <property type="protein sequence ID" value="KAH0455229.1"/>
    <property type="molecule type" value="Genomic_DNA"/>
</dbReference>
<sequence length="138" mass="15442">MCVLSVLFGQRKSKSCSLMPLCSRSFLFSIRPDEKKKKTQTSGQEEHGVALRVEDHRPNMEGNIPEASIVEGNGPVTRHIISITIDGKNGEDKQTVRYMAECVVAQSGVQRTFILFQEFVIGMSNPKTFCLSFQVEVM</sequence>